<dbReference type="Pfam" id="PF03837">
    <property type="entry name" value="RecT"/>
    <property type="match status" value="1"/>
</dbReference>
<dbReference type="InterPro" id="IPR010183">
    <property type="entry name" value="Phage_lambda_Bet"/>
</dbReference>
<evidence type="ECO:0000313" key="2">
    <source>
        <dbReference type="EMBL" id="OWQ73817.1"/>
    </source>
</evidence>
<proteinExistence type="predicted"/>
<organism evidence="2 3">
    <name type="scientific">Stenotrophomonas maltophilia</name>
    <name type="common">Pseudomonas maltophilia</name>
    <name type="synonym">Xanthomonas maltophilia</name>
    <dbReference type="NCBI Taxonomy" id="40324"/>
    <lineage>
        <taxon>Bacteria</taxon>
        <taxon>Pseudomonadati</taxon>
        <taxon>Pseudomonadota</taxon>
        <taxon>Gammaproteobacteria</taxon>
        <taxon>Lysobacterales</taxon>
        <taxon>Lysobacteraceae</taxon>
        <taxon>Stenotrophomonas</taxon>
        <taxon>Stenotrophomonas maltophilia group</taxon>
    </lineage>
</organism>
<dbReference type="NCBIfam" id="TIGR01913">
    <property type="entry name" value="bet_lambda"/>
    <property type="match status" value="1"/>
</dbReference>
<protein>
    <submittedName>
        <fullName evidence="2">Phage recombination protein Bet</fullName>
    </submittedName>
</protein>
<dbReference type="Proteomes" id="UP000197090">
    <property type="component" value="Unassembled WGS sequence"/>
</dbReference>
<evidence type="ECO:0000313" key="3">
    <source>
        <dbReference type="Proteomes" id="UP000197090"/>
    </source>
</evidence>
<feature type="region of interest" description="Disordered" evidence="1">
    <location>
        <begin position="228"/>
        <end position="253"/>
    </location>
</feature>
<name>A0A246I5G3_STEMA</name>
<dbReference type="GO" id="GO:0003677">
    <property type="term" value="F:DNA binding"/>
    <property type="evidence" value="ECO:0007669"/>
    <property type="project" value="InterPro"/>
</dbReference>
<reference evidence="2 3" key="1">
    <citation type="submission" date="2017-06" db="EMBL/GenBank/DDBJ databases">
        <authorList>
            <person name="Kim H.J."/>
            <person name="Triplett B.A."/>
        </authorList>
    </citation>
    <scope>NUCLEOTIDE SEQUENCE [LARGE SCALE GENOMIC DNA]</scope>
    <source>
        <strain evidence="2 3">594</strain>
    </source>
</reference>
<dbReference type="AlphaFoldDB" id="A0A246I5G3"/>
<sequence>MSNLVLSQTKSLATSLNMGAADAQELVAVLKATAFRGQVSDAQMTALLVVANQYGLNPWTKEIYAFPDKNNGIVPVVGVDGWSRIINSHAQFDGMDFEQDEQSCTCSIYRKDRSRPVRVTEYMAECRRSNAGPWQSHPRRMLRHKAMIQCARLAFGFVGIYEQDEAERIIEGEVVRAERAPASSTRQLPAEPEDTPERQALYASLQEIASAGLDAYAEAWGKLTPEQRKMIGQSGHETLKSEAERAEAEEVAP</sequence>
<dbReference type="RefSeq" id="WP_088497134.1">
    <property type="nucleotide sequence ID" value="NZ_NIVX01000076.1"/>
</dbReference>
<feature type="compositionally biased region" description="Basic and acidic residues" evidence="1">
    <location>
        <begin position="237"/>
        <end position="253"/>
    </location>
</feature>
<accession>A0A246I5G3</accession>
<comment type="caution">
    <text evidence="2">The sequence shown here is derived from an EMBL/GenBank/DDBJ whole genome shotgun (WGS) entry which is preliminary data.</text>
</comment>
<gene>
    <name evidence="2" type="primary">bet</name>
    <name evidence="2" type="ORF">CEE63_11730</name>
</gene>
<dbReference type="InterPro" id="IPR018330">
    <property type="entry name" value="RecT_fam"/>
</dbReference>
<evidence type="ECO:0000256" key="1">
    <source>
        <dbReference type="SAM" id="MobiDB-lite"/>
    </source>
</evidence>
<dbReference type="GO" id="GO:0006310">
    <property type="term" value="P:DNA recombination"/>
    <property type="evidence" value="ECO:0007669"/>
    <property type="project" value="InterPro"/>
</dbReference>
<dbReference type="EMBL" id="NIVX01000076">
    <property type="protein sequence ID" value="OWQ73817.1"/>
    <property type="molecule type" value="Genomic_DNA"/>
</dbReference>